<dbReference type="PIRSF" id="PIRSF000505">
    <property type="entry name" value="EPSPS"/>
    <property type="match status" value="1"/>
</dbReference>
<dbReference type="InterPro" id="IPR006264">
    <property type="entry name" value="EPSP_synthase"/>
</dbReference>
<feature type="active site" description="Proton acceptor" evidence="7">
    <location>
        <position position="287"/>
    </location>
</feature>
<organism evidence="9 10">
    <name type="scientific">Coprobacter secundus subsp. similis</name>
    <dbReference type="NCBI Taxonomy" id="2751153"/>
    <lineage>
        <taxon>Bacteria</taxon>
        <taxon>Pseudomonadati</taxon>
        <taxon>Bacteroidota</taxon>
        <taxon>Bacteroidia</taxon>
        <taxon>Bacteroidales</taxon>
        <taxon>Barnesiellaceae</taxon>
        <taxon>Coprobacter</taxon>
    </lineage>
</organism>
<dbReference type="InterPro" id="IPR001986">
    <property type="entry name" value="Enolpyruvate_Tfrase_dom"/>
</dbReference>
<feature type="binding site" evidence="7">
    <location>
        <position position="22"/>
    </location>
    <ligand>
        <name>3-phosphoshikimate</name>
        <dbReference type="ChEBI" id="CHEBI:145989"/>
    </ligand>
</feature>
<dbReference type="EC" id="2.5.1.19" evidence="7"/>
<name>A0A7G1I1B8_9BACT</name>
<dbReference type="EMBL" id="AP023322">
    <property type="protein sequence ID" value="BCI63457.1"/>
    <property type="molecule type" value="Genomic_DNA"/>
</dbReference>
<feature type="binding site" evidence="7">
    <location>
        <position position="318"/>
    </location>
    <ligand>
        <name>phosphoenolpyruvate</name>
        <dbReference type="ChEBI" id="CHEBI:58702"/>
    </ligand>
</feature>
<dbReference type="InterPro" id="IPR036968">
    <property type="entry name" value="Enolpyruvate_Tfrase_sf"/>
</dbReference>
<dbReference type="InterPro" id="IPR013792">
    <property type="entry name" value="RNA3'P_cycl/enolpyr_Trfase_a/b"/>
</dbReference>
<evidence type="ECO:0000256" key="7">
    <source>
        <dbReference type="HAMAP-Rule" id="MF_00210"/>
    </source>
</evidence>
<dbReference type="Pfam" id="PF00275">
    <property type="entry name" value="EPSP_synthase"/>
    <property type="match status" value="1"/>
</dbReference>
<dbReference type="GO" id="GO:0005737">
    <property type="term" value="C:cytoplasm"/>
    <property type="evidence" value="ECO:0007669"/>
    <property type="project" value="UniProtKB-SubCell"/>
</dbReference>
<feature type="binding site" evidence="7">
    <location>
        <position position="26"/>
    </location>
    <ligand>
        <name>3-phosphoshikimate</name>
        <dbReference type="ChEBI" id="CHEBI:145989"/>
    </ligand>
</feature>
<dbReference type="SUPFAM" id="SSF55205">
    <property type="entry name" value="EPT/RTPC-like"/>
    <property type="match status" value="1"/>
</dbReference>
<dbReference type="GO" id="GO:0003866">
    <property type="term" value="F:3-phosphoshikimate 1-carboxyvinyltransferase activity"/>
    <property type="evidence" value="ECO:0007669"/>
    <property type="project" value="UniProtKB-UniRule"/>
</dbReference>
<comment type="subcellular location">
    <subcellularLocation>
        <location evidence="7">Cytoplasm</location>
    </subcellularLocation>
</comment>
<dbReference type="Gene3D" id="3.65.10.10">
    <property type="entry name" value="Enolpyruvate transferase domain"/>
    <property type="match status" value="3"/>
</dbReference>
<dbReference type="GO" id="GO:0008652">
    <property type="term" value="P:amino acid biosynthetic process"/>
    <property type="evidence" value="ECO:0007669"/>
    <property type="project" value="UniProtKB-KW"/>
</dbReference>
<sequence length="407" mass="45618">MCIQVFPPDRSCAEVNLPASKSISNRVLILNALSYSPYVIENLSDCDDTCVMVRALESNDTCFDIHAAGTAMRFMTAFLSKIVGEWVLTGSERMKQRPIKLLVDALCSLGAKIEYLEKEGFPPLKIYGSVLEGGKLSLNGNVSSQYISALLMIAPYMRKGLELHLIGNIVSKPYIHMTLQLMKAYGVEAQWQGNIIIVQPGEYRPIPFKIESDWSAASYWYEIAALLPGSEFELDGLRKNSVQGDSKIAEYFFSLGISTQYTDSGVKIKYSGNMCRKMVCDLTDQPDLAQTLIVTCALKEIPFRFSGLQSLKIKETDRIEALKNELKKLGYLITDINDSILEWSGERCEAESEPIIETYDDHRMAMAFAPVSITRGSIIIRNPKVVNKSYPSYWKDIENAGFKIKDI</sequence>
<keyword evidence="10" id="KW-1185">Reference proteome</keyword>
<dbReference type="GO" id="GO:0009423">
    <property type="term" value="P:chorismate biosynthetic process"/>
    <property type="evidence" value="ECO:0007669"/>
    <property type="project" value="UniProtKB-UniRule"/>
</dbReference>
<keyword evidence="5 7" id="KW-0057">Aromatic amino acid biosynthesis</keyword>
<dbReference type="PANTHER" id="PTHR21090:SF5">
    <property type="entry name" value="PENTAFUNCTIONAL AROM POLYPEPTIDE"/>
    <property type="match status" value="1"/>
</dbReference>
<evidence type="ECO:0000313" key="10">
    <source>
        <dbReference type="Proteomes" id="UP000594042"/>
    </source>
</evidence>
<feature type="binding site" evidence="7">
    <location>
        <position position="314"/>
    </location>
    <ligand>
        <name>3-phosphoshikimate</name>
        <dbReference type="ChEBI" id="CHEBI:145989"/>
    </ligand>
</feature>
<dbReference type="UniPathway" id="UPA00053">
    <property type="reaction ID" value="UER00089"/>
</dbReference>
<dbReference type="PROSITE" id="PS00885">
    <property type="entry name" value="EPSP_SYNTHASE_2"/>
    <property type="match status" value="1"/>
</dbReference>
<feature type="domain" description="Enolpyruvate transferase" evidence="8">
    <location>
        <begin position="57"/>
        <end position="396"/>
    </location>
</feature>
<feature type="binding site" evidence="7">
    <location>
        <position position="143"/>
    </location>
    <ligand>
        <name>3-phosphoshikimate</name>
        <dbReference type="ChEBI" id="CHEBI:145989"/>
    </ligand>
</feature>
<dbReference type="CDD" id="cd01556">
    <property type="entry name" value="EPSP_synthase"/>
    <property type="match status" value="1"/>
</dbReference>
<feature type="binding site" evidence="7">
    <location>
        <position position="21"/>
    </location>
    <ligand>
        <name>3-phosphoshikimate</name>
        <dbReference type="ChEBI" id="CHEBI:145989"/>
    </ligand>
</feature>
<dbReference type="Proteomes" id="UP000594042">
    <property type="component" value="Chromosome"/>
</dbReference>
<reference evidence="10" key="1">
    <citation type="submission" date="2020-07" db="EMBL/GenBank/DDBJ databases">
        <title>Complete genome sequencing of Coprobacter sp. strain 2CBH44.</title>
        <authorList>
            <person name="Sakamoto M."/>
            <person name="Murakami T."/>
            <person name="Mori H."/>
        </authorList>
    </citation>
    <scope>NUCLEOTIDE SEQUENCE [LARGE SCALE GENOMIC DNA]</scope>
    <source>
        <strain evidence="10">2CBH44</strain>
    </source>
</reference>
<evidence type="ECO:0000313" key="9">
    <source>
        <dbReference type="EMBL" id="BCI63457.1"/>
    </source>
</evidence>
<comment type="similarity">
    <text evidence="2 7">Belongs to the EPSP synthase family.</text>
</comment>
<comment type="caution">
    <text evidence="7">Lacks conserved residue(s) required for the propagation of feature annotation.</text>
</comment>
<feature type="binding site" evidence="7">
    <location>
        <position position="171"/>
    </location>
    <ligand>
        <name>3-phosphoshikimate</name>
        <dbReference type="ChEBI" id="CHEBI:145989"/>
    </ligand>
</feature>
<keyword evidence="7" id="KW-0963">Cytoplasm</keyword>
<feature type="binding site" evidence="7">
    <location>
        <position position="388"/>
    </location>
    <ligand>
        <name>phosphoenolpyruvate</name>
        <dbReference type="ChEBI" id="CHEBI:58702"/>
    </ligand>
</feature>
<feature type="binding site" evidence="7">
    <location>
        <position position="69"/>
    </location>
    <ligand>
        <name>phosphoenolpyruvate</name>
        <dbReference type="ChEBI" id="CHEBI:58702"/>
    </ligand>
</feature>
<evidence type="ECO:0000256" key="1">
    <source>
        <dbReference type="ARBA" id="ARBA00004811"/>
    </source>
</evidence>
<evidence type="ECO:0000256" key="3">
    <source>
        <dbReference type="ARBA" id="ARBA00022605"/>
    </source>
</evidence>
<feature type="binding site" evidence="7">
    <location>
        <position position="287"/>
    </location>
    <ligand>
        <name>3-phosphoshikimate</name>
        <dbReference type="ChEBI" id="CHEBI:145989"/>
    </ligand>
</feature>
<feature type="binding site" evidence="7">
    <location>
        <position position="363"/>
    </location>
    <ligand>
        <name>phosphoenolpyruvate</name>
        <dbReference type="ChEBI" id="CHEBI:58702"/>
    </ligand>
</feature>
<dbReference type="AlphaFoldDB" id="A0A7G1I1B8"/>
<feature type="binding site" evidence="7">
    <location>
        <position position="97"/>
    </location>
    <ligand>
        <name>phosphoenolpyruvate</name>
        <dbReference type="ChEBI" id="CHEBI:58702"/>
    </ligand>
</feature>
<dbReference type="KEGG" id="copr:Cop2CBH44_18100"/>
<comment type="pathway">
    <text evidence="1 7">Metabolic intermediate biosynthesis; chorismate biosynthesis; chorismate from D-erythrose 4-phosphate and phosphoenolpyruvate: step 6/7.</text>
</comment>
<feature type="binding site" evidence="7">
    <location>
        <position position="145"/>
    </location>
    <ligand>
        <name>phosphoenolpyruvate</name>
        <dbReference type="ChEBI" id="CHEBI:58702"/>
    </ligand>
</feature>
<dbReference type="HAMAP" id="MF_00210">
    <property type="entry name" value="EPSP_synth"/>
    <property type="match status" value="1"/>
</dbReference>
<gene>
    <name evidence="7 9" type="primary">aroA</name>
    <name evidence="9" type="ORF">Cop2CBH44_18100</name>
</gene>
<evidence type="ECO:0000256" key="5">
    <source>
        <dbReference type="ARBA" id="ARBA00023141"/>
    </source>
</evidence>
<evidence type="ECO:0000259" key="8">
    <source>
        <dbReference type="Pfam" id="PF00275"/>
    </source>
</evidence>
<protein>
    <recommendedName>
        <fullName evidence="7">3-phosphoshikimate 1-carboxyvinyltransferase</fullName>
        <ecNumber evidence="7">2.5.1.19</ecNumber>
    </recommendedName>
    <alternativeName>
        <fullName evidence="7">5-enolpyruvylshikimate-3-phosphate synthase</fullName>
        <shortName evidence="7">EPSP synthase</shortName>
        <shortName evidence="7">EPSPS</shortName>
    </alternativeName>
</protein>
<feature type="binding site" evidence="7">
    <location>
        <position position="145"/>
    </location>
    <ligand>
        <name>3-phosphoshikimate</name>
        <dbReference type="ChEBI" id="CHEBI:145989"/>
    </ligand>
</feature>
<keyword evidence="4 7" id="KW-0808">Transferase</keyword>
<dbReference type="PANTHER" id="PTHR21090">
    <property type="entry name" value="AROM/DEHYDROQUINATE SYNTHASE"/>
    <property type="match status" value="1"/>
</dbReference>
<proteinExistence type="inferred from homology"/>
<dbReference type="GO" id="GO:0009073">
    <property type="term" value="P:aromatic amino acid family biosynthetic process"/>
    <property type="evidence" value="ECO:0007669"/>
    <property type="project" value="UniProtKB-KW"/>
</dbReference>
<dbReference type="RefSeq" id="WP_200754672.1">
    <property type="nucleotide sequence ID" value="NZ_AP023322.1"/>
</dbReference>
<evidence type="ECO:0000256" key="6">
    <source>
        <dbReference type="ARBA" id="ARBA00044633"/>
    </source>
</evidence>
<comment type="catalytic activity">
    <reaction evidence="6">
        <text>3-phosphoshikimate + phosphoenolpyruvate = 5-O-(1-carboxyvinyl)-3-phosphoshikimate + phosphate</text>
        <dbReference type="Rhea" id="RHEA:21256"/>
        <dbReference type="ChEBI" id="CHEBI:43474"/>
        <dbReference type="ChEBI" id="CHEBI:57701"/>
        <dbReference type="ChEBI" id="CHEBI:58702"/>
        <dbReference type="ChEBI" id="CHEBI:145989"/>
        <dbReference type="EC" id="2.5.1.19"/>
    </reaction>
    <physiologicalReaction direction="left-to-right" evidence="6">
        <dbReference type="Rhea" id="RHEA:21257"/>
    </physiologicalReaction>
</comment>
<accession>A0A7G1I1B8</accession>
<evidence type="ECO:0000256" key="2">
    <source>
        <dbReference type="ARBA" id="ARBA00009948"/>
    </source>
</evidence>
<keyword evidence="3 7" id="KW-0028">Amino-acid biosynthesis</keyword>
<dbReference type="InterPro" id="IPR023193">
    <property type="entry name" value="EPSP_synthase_CS"/>
</dbReference>
<comment type="subunit">
    <text evidence="7">Monomer.</text>
</comment>
<feature type="binding site" evidence="7">
    <location>
        <position position="144"/>
    </location>
    <ligand>
        <name>3-phosphoshikimate</name>
        <dbReference type="ChEBI" id="CHEBI:145989"/>
    </ligand>
</feature>
<comment type="function">
    <text evidence="7">Catalyzes the transfer of the enolpyruvyl moiety of phosphoenolpyruvate (PEP) to the 5-hydroxyl of shikimate-3-phosphate (S3P) to produce enolpyruvyl shikimate-3-phosphate and inorganic phosphate.</text>
</comment>
<evidence type="ECO:0000256" key="4">
    <source>
        <dbReference type="ARBA" id="ARBA00022679"/>
    </source>
</evidence>
<feature type="binding site" evidence="7">
    <location>
        <position position="21"/>
    </location>
    <ligand>
        <name>phosphoenolpyruvate</name>
        <dbReference type="ChEBI" id="CHEBI:58702"/>
    </ligand>
</feature>